<proteinExistence type="predicted"/>
<dbReference type="SUPFAM" id="SSF53850">
    <property type="entry name" value="Periplasmic binding protein-like II"/>
    <property type="match status" value="1"/>
</dbReference>
<dbReference type="STRING" id="223786.SAMN05216234_1426"/>
<dbReference type="AlphaFoldDB" id="A0A1I5TAP7"/>
<dbReference type="RefSeq" id="WP_092913719.1">
    <property type="nucleotide sequence ID" value="NZ_FOXB01000042.1"/>
</dbReference>
<dbReference type="InterPro" id="IPR043128">
    <property type="entry name" value="Rev_trsase/Diguanyl_cyclase"/>
</dbReference>
<protein>
    <submittedName>
        <fullName evidence="3">Diguanylate cyclase (GGDEF) domain-containing protein</fullName>
    </submittedName>
</protein>
<dbReference type="PROSITE" id="PS50887">
    <property type="entry name" value="GGDEF"/>
    <property type="match status" value="1"/>
</dbReference>
<dbReference type="InterPro" id="IPR029787">
    <property type="entry name" value="Nucleotide_cyclase"/>
</dbReference>
<dbReference type="PANTHER" id="PTHR46663:SF2">
    <property type="entry name" value="GGDEF DOMAIN-CONTAINING PROTEIN"/>
    <property type="match status" value="1"/>
</dbReference>
<dbReference type="InterPro" id="IPR000160">
    <property type="entry name" value="GGDEF_dom"/>
</dbReference>
<dbReference type="Pfam" id="PF00990">
    <property type="entry name" value="GGDEF"/>
    <property type="match status" value="1"/>
</dbReference>
<evidence type="ECO:0000313" key="4">
    <source>
        <dbReference type="Proteomes" id="UP000199227"/>
    </source>
</evidence>
<dbReference type="EMBL" id="FOXB01000042">
    <property type="protein sequence ID" value="SFP80115.1"/>
    <property type="molecule type" value="Genomic_DNA"/>
</dbReference>
<feature type="transmembrane region" description="Helical" evidence="1">
    <location>
        <begin position="305"/>
        <end position="325"/>
    </location>
</feature>
<sequence length="514" mass="59139">MPLLFIFMLFPIFIFAHNITIAVDAIHGKEKAVKNWQPTIDYLNKKLPKYRFELYPFLPTEFSKVKKLIQERKVDFIISPPAMYIDLEVTLGASKILTLVKKNNITKFGSVIITNKSSNIKDISQINKDTRIAAVAPLGFGGWLIGYDTLKKHHIKLNKENIIFFGTQEKVVDAILNNEADVGIIRTGILEELISKNKINLNDIRVLNQHKYEDFPYICSTKLYPEWAFAKTKNVNDKIAREVAITLLTIPEDSNITKSTGYHYHWTVPYDYKDVRELMQRLEVGPYKDQSSKYIQLWINNHKELFYAIIFILILITIFLIYGKYINTKLQKEKKEKEILLEKIKKLAYYDVLTNIPNRLSVMQSFEQILANAQRNNLNIAVMFIDLDGFKTINDTLGHEAGDRVLKDVADIFKSTLRKNDLYGRLGGDEFIVVAQGIDGKENIEKLVRKLLDKINAIPLPSPLNEQFGANIGVVSITPCKDTTVEKLMSESDVLMYDIKRQGKNSYKIKFLKC</sequence>
<dbReference type="SMART" id="SM00267">
    <property type="entry name" value="GGDEF"/>
    <property type="match status" value="1"/>
</dbReference>
<evidence type="ECO:0000259" key="2">
    <source>
        <dbReference type="PROSITE" id="PS50887"/>
    </source>
</evidence>
<keyword evidence="4" id="KW-1185">Reference proteome</keyword>
<feature type="domain" description="GGDEF" evidence="2">
    <location>
        <begin position="378"/>
        <end position="512"/>
    </location>
</feature>
<dbReference type="CDD" id="cd01949">
    <property type="entry name" value="GGDEF"/>
    <property type="match status" value="1"/>
</dbReference>
<dbReference type="PANTHER" id="PTHR46663">
    <property type="entry name" value="DIGUANYLATE CYCLASE DGCT-RELATED"/>
    <property type="match status" value="1"/>
</dbReference>
<dbReference type="InterPro" id="IPR052163">
    <property type="entry name" value="DGC-Regulatory_Protein"/>
</dbReference>
<dbReference type="Pfam" id="PF12974">
    <property type="entry name" value="Phosphonate-bd"/>
    <property type="match status" value="1"/>
</dbReference>
<accession>A0A1I5TAP7</accession>
<keyword evidence="1" id="KW-1133">Transmembrane helix</keyword>
<name>A0A1I5TAP7_9BACT</name>
<reference evidence="3 4" key="1">
    <citation type="submission" date="2016-10" db="EMBL/GenBank/DDBJ databases">
        <authorList>
            <person name="de Groot N.N."/>
        </authorList>
    </citation>
    <scope>NUCLEOTIDE SEQUENCE [LARGE SCALE GENOMIC DNA]</scope>
    <source>
        <strain evidence="3 4">EP1-55-1</strain>
    </source>
</reference>
<evidence type="ECO:0000313" key="3">
    <source>
        <dbReference type="EMBL" id="SFP80115.1"/>
    </source>
</evidence>
<dbReference type="NCBIfam" id="TIGR00254">
    <property type="entry name" value="GGDEF"/>
    <property type="match status" value="1"/>
</dbReference>
<dbReference type="Gene3D" id="3.30.70.270">
    <property type="match status" value="1"/>
</dbReference>
<gene>
    <name evidence="3" type="ORF">SAMN05216234_1426</name>
</gene>
<keyword evidence="1" id="KW-0472">Membrane</keyword>
<keyword evidence="1" id="KW-0812">Transmembrane</keyword>
<organism evidence="3 4">
    <name type="scientific">Hydrogenimonas thermophila</name>
    <dbReference type="NCBI Taxonomy" id="223786"/>
    <lineage>
        <taxon>Bacteria</taxon>
        <taxon>Pseudomonadati</taxon>
        <taxon>Campylobacterota</taxon>
        <taxon>Epsilonproteobacteria</taxon>
        <taxon>Campylobacterales</taxon>
        <taxon>Hydrogenimonadaceae</taxon>
        <taxon>Hydrogenimonas</taxon>
    </lineage>
</organism>
<dbReference type="Gene3D" id="3.40.190.10">
    <property type="entry name" value="Periplasmic binding protein-like II"/>
    <property type="match status" value="2"/>
</dbReference>
<dbReference type="Proteomes" id="UP000199227">
    <property type="component" value="Unassembled WGS sequence"/>
</dbReference>
<dbReference type="SUPFAM" id="SSF55073">
    <property type="entry name" value="Nucleotide cyclase"/>
    <property type="match status" value="1"/>
</dbReference>
<dbReference type="OrthoDB" id="174578at2"/>
<evidence type="ECO:0000256" key="1">
    <source>
        <dbReference type="SAM" id="Phobius"/>
    </source>
</evidence>